<evidence type="ECO:0000313" key="1">
    <source>
        <dbReference type="EMBL" id="GME89670.1"/>
    </source>
</evidence>
<dbReference type="EMBL" id="BSXS01007641">
    <property type="protein sequence ID" value="GME89670.1"/>
    <property type="molecule type" value="Genomic_DNA"/>
</dbReference>
<evidence type="ECO:0000313" key="2">
    <source>
        <dbReference type="Proteomes" id="UP001165064"/>
    </source>
</evidence>
<dbReference type="Proteomes" id="UP001165064">
    <property type="component" value="Unassembled WGS sequence"/>
</dbReference>
<comment type="caution">
    <text evidence="1">The sequence shown here is derived from an EMBL/GenBank/DDBJ whole genome shotgun (WGS) entry which is preliminary data.</text>
</comment>
<reference evidence="1" key="1">
    <citation type="submission" date="2023-04" db="EMBL/GenBank/DDBJ databases">
        <title>Ambrosiozyma monospora NBRC 10751.</title>
        <authorList>
            <person name="Ichikawa N."/>
            <person name="Sato H."/>
            <person name="Tonouchi N."/>
        </authorList>
    </citation>
    <scope>NUCLEOTIDE SEQUENCE</scope>
    <source>
        <strain evidence="1">NBRC 10751</strain>
    </source>
</reference>
<sequence>MHFHHTVYIFGNPDIQPQQTETTRKTPKMTKTRYKSTESKRNPNIDYDKLIFYNKFQRIQPKESVNTPVLKPFWITTIDPKQSSQVMSLVKGEFGYTSETLKHLKRFQKLQDEVTHKVVLRVVICAFEDISYTDLRKKLADTLKVDVDAVVLDKLEIPMNKPLDKEVNVEWSNNSIKKKT</sequence>
<organism evidence="1 2">
    <name type="scientific">Ambrosiozyma monospora</name>
    <name type="common">Yeast</name>
    <name type="synonym">Endomycopsis monosporus</name>
    <dbReference type="NCBI Taxonomy" id="43982"/>
    <lineage>
        <taxon>Eukaryota</taxon>
        <taxon>Fungi</taxon>
        <taxon>Dikarya</taxon>
        <taxon>Ascomycota</taxon>
        <taxon>Saccharomycotina</taxon>
        <taxon>Pichiomycetes</taxon>
        <taxon>Pichiales</taxon>
        <taxon>Pichiaceae</taxon>
        <taxon>Ambrosiozyma</taxon>
    </lineage>
</organism>
<protein>
    <submittedName>
        <fullName evidence="1">Unnamed protein product</fullName>
    </submittedName>
</protein>
<proteinExistence type="predicted"/>
<keyword evidence="2" id="KW-1185">Reference proteome</keyword>
<name>A0ACB5TJQ3_AMBMO</name>
<gene>
    <name evidence="1" type="ORF">Amon02_000855500</name>
</gene>
<accession>A0ACB5TJQ3</accession>